<accession>A0A1F5H435</accession>
<dbReference type="EMBL" id="MFBT01000031">
    <property type="protein sequence ID" value="OGD98805.1"/>
    <property type="molecule type" value="Genomic_DNA"/>
</dbReference>
<evidence type="ECO:0000313" key="2">
    <source>
        <dbReference type="Proteomes" id="UP000177039"/>
    </source>
</evidence>
<protein>
    <submittedName>
        <fullName evidence="1">Uncharacterized protein</fullName>
    </submittedName>
</protein>
<gene>
    <name evidence="1" type="ORF">A3B54_03915</name>
</gene>
<dbReference type="Proteomes" id="UP000177039">
    <property type="component" value="Unassembled WGS sequence"/>
</dbReference>
<proteinExistence type="predicted"/>
<sequence>MIDNDVKKIAKVVKSEIAKALVPVHKKLDAHTAKLDAHTAKLDNHTAALMGIEATLEGYADMYKVNKDDNKKLKKRIDTIEEHLGLVPQE</sequence>
<evidence type="ECO:0000313" key="1">
    <source>
        <dbReference type="EMBL" id="OGD98805.1"/>
    </source>
</evidence>
<name>A0A1F5H435_9BACT</name>
<organism evidence="1 2">
    <name type="scientific">Candidatus Curtissbacteria bacterium RIFCSPLOWO2_01_FULL_42_50</name>
    <dbReference type="NCBI Taxonomy" id="1797730"/>
    <lineage>
        <taxon>Bacteria</taxon>
        <taxon>Candidatus Curtissiibacteriota</taxon>
    </lineage>
</organism>
<reference evidence="1 2" key="1">
    <citation type="journal article" date="2016" name="Nat. Commun.">
        <title>Thousands of microbial genomes shed light on interconnected biogeochemical processes in an aquifer system.</title>
        <authorList>
            <person name="Anantharaman K."/>
            <person name="Brown C.T."/>
            <person name="Hug L.A."/>
            <person name="Sharon I."/>
            <person name="Castelle C.J."/>
            <person name="Probst A.J."/>
            <person name="Thomas B.C."/>
            <person name="Singh A."/>
            <person name="Wilkins M.J."/>
            <person name="Karaoz U."/>
            <person name="Brodie E.L."/>
            <person name="Williams K.H."/>
            <person name="Hubbard S.S."/>
            <person name="Banfield J.F."/>
        </authorList>
    </citation>
    <scope>NUCLEOTIDE SEQUENCE [LARGE SCALE GENOMIC DNA]</scope>
</reference>
<dbReference type="AlphaFoldDB" id="A0A1F5H435"/>
<comment type="caution">
    <text evidence="1">The sequence shown here is derived from an EMBL/GenBank/DDBJ whole genome shotgun (WGS) entry which is preliminary data.</text>
</comment>